<dbReference type="AlphaFoldDB" id="A0A7V4XRJ1"/>
<sequence length="260" mass="29105">MKTLGAVCLLAMLWPATMQAQMAAPAQAKPQTVASAEKQTAAKGNVVVLDRVIAIVNGQVLLQSDVDEERRLSALEPLRNSAGLETMDQAAQHLILRTLVLEQMKEQDQPTTVSQKWTQRGLAELRATMTNCGPYSCRSQQGWDFFLKKHGITEGEAEARWSQRMAIERFIDLRFRAGIHITREQIDQYYQKTLTPAMEKRGQHPPQLDAVKGRIRQLLLEQHVNSMIGDWLKSLKSEGSVQILVPGYGQSTRNAGDSQQ</sequence>
<organism evidence="2">
    <name type="scientific">Acidobacterium capsulatum</name>
    <dbReference type="NCBI Taxonomy" id="33075"/>
    <lineage>
        <taxon>Bacteria</taxon>
        <taxon>Pseudomonadati</taxon>
        <taxon>Acidobacteriota</taxon>
        <taxon>Terriglobia</taxon>
        <taxon>Terriglobales</taxon>
        <taxon>Acidobacteriaceae</taxon>
        <taxon>Acidobacterium</taxon>
    </lineage>
</organism>
<keyword evidence="1" id="KW-0732">Signal</keyword>
<feature type="chain" id="PRO_5030819753" evidence="1">
    <location>
        <begin position="21"/>
        <end position="260"/>
    </location>
</feature>
<gene>
    <name evidence="2" type="ORF">ENW50_03610</name>
</gene>
<dbReference type="SUPFAM" id="SSF109998">
    <property type="entry name" value="Triger factor/SurA peptide-binding domain-like"/>
    <property type="match status" value="1"/>
</dbReference>
<comment type="caution">
    <text evidence="2">The sequence shown here is derived from an EMBL/GenBank/DDBJ whole genome shotgun (WGS) entry which is preliminary data.</text>
</comment>
<dbReference type="GO" id="GO:0016853">
    <property type="term" value="F:isomerase activity"/>
    <property type="evidence" value="ECO:0007669"/>
    <property type="project" value="UniProtKB-KW"/>
</dbReference>
<feature type="signal peptide" evidence="1">
    <location>
        <begin position="1"/>
        <end position="20"/>
    </location>
</feature>
<dbReference type="InterPro" id="IPR027304">
    <property type="entry name" value="Trigger_fact/SurA_dom_sf"/>
</dbReference>
<evidence type="ECO:0000256" key="1">
    <source>
        <dbReference type="SAM" id="SignalP"/>
    </source>
</evidence>
<reference evidence="2" key="1">
    <citation type="journal article" date="2020" name="mSystems">
        <title>Genome- and Community-Level Interaction Insights into Carbon Utilization and Element Cycling Functions of Hydrothermarchaeota in Hydrothermal Sediment.</title>
        <authorList>
            <person name="Zhou Z."/>
            <person name="Liu Y."/>
            <person name="Xu W."/>
            <person name="Pan J."/>
            <person name="Luo Z.H."/>
            <person name="Li M."/>
        </authorList>
    </citation>
    <scope>NUCLEOTIDE SEQUENCE [LARGE SCALE GENOMIC DNA]</scope>
    <source>
        <strain evidence="2">SpSt-855</strain>
    </source>
</reference>
<protein>
    <submittedName>
        <fullName evidence="2">Peptidylprolyl isomerase</fullName>
    </submittedName>
</protein>
<accession>A0A7V4XRJ1</accession>
<evidence type="ECO:0000313" key="2">
    <source>
        <dbReference type="EMBL" id="HGY93762.1"/>
    </source>
</evidence>
<keyword evidence="2" id="KW-0413">Isomerase</keyword>
<dbReference type="Gene3D" id="1.10.4030.10">
    <property type="entry name" value="Porin chaperone SurA, peptide-binding domain"/>
    <property type="match status" value="1"/>
</dbReference>
<dbReference type="EMBL" id="DTKL01000019">
    <property type="protein sequence ID" value="HGY93762.1"/>
    <property type="molecule type" value="Genomic_DNA"/>
</dbReference>
<name>A0A7V4XRJ1_9BACT</name>
<proteinExistence type="predicted"/>